<keyword evidence="2" id="KW-0812">Transmembrane</keyword>
<dbReference type="AlphaFoldDB" id="A0A7S4AQ58"/>
<organism evidence="4">
    <name type="scientific">Pseudo-nitzschia australis</name>
    <dbReference type="NCBI Taxonomy" id="44445"/>
    <lineage>
        <taxon>Eukaryota</taxon>
        <taxon>Sar</taxon>
        <taxon>Stramenopiles</taxon>
        <taxon>Ochrophyta</taxon>
        <taxon>Bacillariophyta</taxon>
        <taxon>Bacillariophyceae</taxon>
        <taxon>Bacillariophycidae</taxon>
        <taxon>Bacillariales</taxon>
        <taxon>Bacillariaceae</taxon>
        <taxon>Pseudo-nitzschia</taxon>
    </lineage>
</organism>
<evidence type="ECO:0000256" key="3">
    <source>
        <dbReference type="SAM" id="SignalP"/>
    </source>
</evidence>
<keyword evidence="2" id="KW-0472">Membrane</keyword>
<gene>
    <name evidence="4" type="ORF">PAUS00366_LOCUS16025</name>
</gene>
<evidence type="ECO:0000256" key="1">
    <source>
        <dbReference type="SAM" id="MobiDB-lite"/>
    </source>
</evidence>
<protein>
    <submittedName>
        <fullName evidence="4">Uncharacterized protein</fullName>
    </submittedName>
</protein>
<reference evidence="4" key="1">
    <citation type="submission" date="2021-01" db="EMBL/GenBank/DDBJ databases">
        <authorList>
            <person name="Corre E."/>
            <person name="Pelletier E."/>
            <person name="Niang G."/>
            <person name="Scheremetjew M."/>
            <person name="Finn R."/>
            <person name="Kale V."/>
            <person name="Holt S."/>
            <person name="Cochrane G."/>
            <person name="Meng A."/>
            <person name="Brown T."/>
            <person name="Cohen L."/>
        </authorList>
    </citation>
    <scope>NUCLEOTIDE SEQUENCE</scope>
    <source>
        <strain evidence="4">10249 10 AB</strain>
    </source>
</reference>
<evidence type="ECO:0000313" key="4">
    <source>
        <dbReference type="EMBL" id="CAE0723269.1"/>
    </source>
</evidence>
<keyword evidence="2" id="KW-1133">Transmembrane helix</keyword>
<evidence type="ECO:0000256" key="2">
    <source>
        <dbReference type="SAM" id="Phobius"/>
    </source>
</evidence>
<accession>A0A7S4AQ58</accession>
<proteinExistence type="predicted"/>
<name>A0A7S4AQ58_9STRA</name>
<dbReference type="EMBL" id="HBIX01023107">
    <property type="protein sequence ID" value="CAE0723269.1"/>
    <property type="molecule type" value="Transcribed_RNA"/>
</dbReference>
<feature type="compositionally biased region" description="Acidic residues" evidence="1">
    <location>
        <begin position="129"/>
        <end position="143"/>
    </location>
</feature>
<feature type="signal peptide" evidence="3">
    <location>
        <begin position="1"/>
        <end position="32"/>
    </location>
</feature>
<feature type="transmembrane region" description="Helical" evidence="2">
    <location>
        <begin position="497"/>
        <end position="518"/>
    </location>
</feature>
<feature type="region of interest" description="Disordered" evidence="1">
    <location>
        <begin position="129"/>
        <end position="148"/>
    </location>
</feature>
<feature type="chain" id="PRO_5030549474" evidence="3">
    <location>
        <begin position="33"/>
        <end position="542"/>
    </location>
</feature>
<keyword evidence="3" id="KW-0732">Signal</keyword>
<sequence length="542" mass="61185">MTTGERTKAISMFAVILLQATGFLSMSAVVAGASVDGSNININGNTNAKTNTNGNDGNTLRKTARKQSNKAKLESIVREQNLLPPLLREEDLPIANAHQKWMSLSADVEFIPADGIDRKIVHRFLEQGDYEEEEEEEEDESETAETYSGMTGMESIYDVEPFVYGVDEYDEYQQAWRLMGFIVDCYPMVDDDYYQNGGSGSGDEGTEDGCARYVLWAAYVDLNYEGGGIGEYQFWNSTQNSWDTTACDVSGSSRCQKMDCHNENTNFSLLGFFKHKSYDDWMEQLFKHEGICVWNTEEYAFMKNARKAWPQGCIDSYTTTDDGGEIYYDIKPIQGGDIRIGLYTDTQCIKEYAPTSSSDPITVENVLGNFFQANSGSGDDNYYDFSSDTLDESMARWDSAFGKFMNCQPCVAYDLTNTDGTKYYDDDGGNGGDMFDCYDDADYTNVNQCMKFMAKTTMNTATFRDMSLGRYQGTLTATQMNGFSGSKNWRREAWENALTYFLLCLALFVFCYGTIYFYKAKVATNYQPTFGWTNFKEPLVMT</sequence>